<sequence length="155" mass="16449">MVPRPHVDHAQAAPTSCSACAYIVSRPRLDLNRCLPPSWLRVPSSSCIWPSVRLVDAVRPLSVSASQLTSVRPLSVSASQLTSARPAHVSASRVSTRAPTPPATLPLGDASSHSTNKPHALSPLDAHSQGATHHPAREPRTAQPGSYAPSQPQRR</sequence>
<evidence type="ECO:0000313" key="1">
    <source>
        <dbReference type="EMBL" id="KAH7904335.1"/>
    </source>
</evidence>
<accession>A0ACB7ZTD0</accession>
<dbReference type="EMBL" id="MU268515">
    <property type="protein sequence ID" value="KAH7904335.1"/>
    <property type="molecule type" value="Genomic_DNA"/>
</dbReference>
<dbReference type="Proteomes" id="UP000790377">
    <property type="component" value="Unassembled WGS sequence"/>
</dbReference>
<keyword evidence="2" id="KW-1185">Reference proteome</keyword>
<comment type="caution">
    <text evidence="1">The sequence shown here is derived from an EMBL/GenBank/DDBJ whole genome shotgun (WGS) entry which is preliminary data.</text>
</comment>
<protein>
    <submittedName>
        <fullName evidence="1">Uncharacterized protein</fullName>
    </submittedName>
</protein>
<proteinExistence type="predicted"/>
<reference evidence="1" key="1">
    <citation type="journal article" date="2021" name="New Phytol.">
        <title>Evolutionary innovations through gain and loss of genes in the ectomycorrhizal Boletales.</title>
        <authorList>
            <person name="Wu G."/>
            <person name="Miyauchi S."/>
            <person name="Morin E."/>
            <person name="Kuo A."/>
            <person name="Drula E."/>
            <person name="Varga T."/>
            <person name="Kohler A."/>
            <person name="Feng B."/>
            <person name="Cao Y."/>
            <person name="Lipzen A."/>
            <person name="Daum C."/>
            <person name="Hundley H."/>
            <person name="Pangilinan J."/>
            <person name="Johnson J."/>
            <person name="Barry K."/>
            <person name="LaButti K."/>
            <person name="Ng V."/>
            <person name="Ahrendt S."/>
            <person name="Min B."/>
            <person name="Choi I.G."/>
            <person name="Park H."/>
            <person name="Plett J.M."/>
            <person name="Magnuson J."/>
            <person name="Spatafora J.W."/>
            <person name="Nagy L.G."/>
            <person name="Henrissat B."/>
            <person name="Grigoriev I.V."/>
            <person name="Yang Z.L."/>
            <person name="Xu J."/>
            <person name="Martin F.M."/>
        </authorList>
    </citation>
    <scope>NUCLEOTIDE SEQUENCE</scope>
    <source>
        <strain evidence="1">ATCC 28755</strain>
    </source>
</reference>
<organism evidence="1 2">
    <name type="scientific">Hygrophoropsis aurantiaca</name>
    <dbReference type="NCBI Taxonomy" id="72124"/>
    <lineage>
        <taxon>Eukaryota</taxon>
        <taxon>Fungi</taxon>
        <taxon>Dikarya</taxon>
        <taxon>Basidiomycota</taxon>
        <taxon>Agaricomycotina</taxon>
        <taxon>Agaricomycetes</taxon>
        <taxon>Agaricomycetidae</taxon>
        <taxon>Boletales</taxon>
        <taxon>Coniophorineae</taxon>
        <taxon>Hygrophoropsidaceae</taxon>
        <taxon>Hygrophoropsis</taxon>
    </lineage>
</organism>
<evidence type="ECO:0000313" key="2">
    <source>
        <dbReference type="Proteomes" id="UP000790377"/>
    </source>
</evidence>
<gene>
    <name evidence="1" type="ORF">BJ138DRAFT_1119513</name>
</gene>
<name>A0ACB7ZTD0_9AGAM</name>